<evidence type="ECO:0000256" key="3">
    <source>
        <dbReference type="ARBA" id="ARBA00009528"/>
    </source>
</evidence>
<dbReference type="InterPro" id="IPR011356">
    <property type="entry name" value="Leucine_aapep/pepB"/>
</dbReference>
<dbReference type="InterPro" id="IPR023042">
    <property type="entry name" value="Peptidase_M17_leu_NH2_pept"/>
</dbReference>
<feature type="binding site" evidence="8">
    <location>
        <position position="384"/>
    </location>
    <ligand>
        <name>Mn(2+)</name>
        <dbReference type="ChEBI" id="CHEBI:29035"/>
        <label>2</label>
    </ligand>
</feature>
<feature type="active site" evidence="8">
    <location>
        <position position="386"/>
    </location>
</feature>
<feature type="binding site" evidence="8">
    <location>
        <position position="305"/>
    </location>
    <ligand>
        <name>Mn(2+)</name>
        <dbReference type="ChEBI" id="CHEBI:29035"/>
        <label>2</label>
    </ligand>
</feature>
<dbReference type="SUPFAM" id="SSF52949">
    <property type="entry name" value="Macro domain-like"/>
    <property type="match status" value="1"/>
</dbReference>
<reference evidence="10" key="1">
    <citation type="submission" date="2022-01" db="EMBL/GenBank/DDBJ databases">
        <authorList>
            <person name="Jo J.-H."/>
            <person name="Im W.-T."/>
        </authorList>
    </citation>
    <scope>NUCLEOTIDE SEQUENCE</scope>
    <source>
        <strain evidence="10">I2-34</strain>
    </source>
</reference>
<keyword evidence="6 8" id="KW-0378">Hydrolase</keyword>
<dbReference type="InterPro" id="IPR043472">
    <property type="entry name" value="Macro_dom-like"/>
</dbReference>
<proteinExistence type="inferred from homology"/>
<dbReference type="PANTHER" id="PTHR11963">
    <property type="entry name" value="LEUCINE AMINOPEPTIDASE-RELATED"/>
    <property type="match status" value="1"/>
</dbReference>
<evidence type="ECO:0000256" key="1">
    <source>
        <dbReference type="ARBA" id="ARBA00000135"/>
    </source>
</evidence>
<evidence type="ECO:0000256" key="6">
    <source>
        <dbReference type="ARBA" id="ARBA00022801"/>
    </source>
</evidence>
<evidence type="ECO:0000256" key="5">
    <source>
        <dbReference type="ARBA" id="ARBA00022670"/>
    </source>
</evidence>
<dbReference type="Gene3D" id="3.40.630.10">
    <property type="entry name" value="Zn peptidases"/>
    <property type="match status" value="1"/>
</dbReference>
<feature type="binding site" evidence="8">
    <location>
        <position position="323"/>
    </location>
    <ligand>
        <name>Mn(2+)</name>
        <dbReference type="ChEBI" id="CHEBI:29035"/>
        <label>2</label>
    </ligand>
</feature>
<evidence type="ECO:0000256" key="4">
    <source>
        <dbReference type="ARBA" id="ARBA00022438"/>
    </source>
</evidence>
<dbReference type="InterPro" id="IPR000819">
    <property type="entry name" value="Peptidase_M17_C"/>
</dbReference>
<keyword evidence="8" id="KW-0963">Cytoplasm</keyword>
<name>A0ABS9LCU6_9MICC</name>
<feature type="binding site" evidence="8">
    <location>
        <position position="382"/>
    </location>
    <ligand>
        <name>Mn(2+)</name>
        <dbReference type="ChEBI" id="CHEBI:29035"/>
        <label>1</label>
    </ligand>
</feature>
<evidence type="ECO:0000259" key="9">
    <source>
        <dbReference type="PROSITE" id="PS00631"/>
    </source>
</evidence>
<protein>
    <recommendedName>
        <fullName evidence="8">Probable cytosol aminopeptidase</fullName>
        <ecNumber evidence="8">3.4.11.1</ecNumber>
    </recommendedName>
    <alternativeName>
        <fullName evidence="8">Leucine aminopeptidase</fullName>
        <shortName evidence="8">LAP</shortName>
        <ecNumber evidence="8">3.4.11.10</ecNumber>
    </alternativeName>
    <alternativeName>
        <fullName evidence="8">Leucyl aminopeptidase</fullName>
    </alternativeName>
</protein>
<comment type="catalytic activity">
    <reaction evidence="1 8">
        <text>Release of an N-terminal amino acid, Xaa-|-Yaa-, in which Xaa is preferably Leu, but may be other amino acids including Pro although not Arg or Lys, and Yaa may be Pro. Amino acid amides and methyl esters are also readily hydrolyzed, but rates on arylamides are exceedingly low.</text>
        <dbReference type="EC" id="3.4.11.1"/>
    </reaction>
</comment>
<feature type="binding site" evidence="8">
    <location>
        <position position="305"/>
    </location>
    <ligand>
        <name>Mn(2+)</name>
        <dbReference type="ChEBI" id="CHEBI:29035"/>
        <label>1</label>
    </ligand>
</feature>
<dbReference type="EMBL" id="JAKLTQ010000026">
    <property type="protein sequence ID" value="MCG2624490.1"/>
    <property type="molecule type" value="Genomic_DNA"/>
</dbReference>
<evidence type="ECO:0000256" key="8">
    <source>
        <dbReference type="HAMAP-Rule" id="MF_00181"/>
    </source>
</evidence>
<gene>
    <name evidence="8" type="primary">pepA</name>
    <name evidence="10" type="ORF">LVY72_21610</name>
</gene>
<dbReference type="EC" id="3.4.11.1" evidence="8"/>
<dbReference type="RefSeq" id="WP_237826452.1">
    <property type="nucleotide sequence ID" value="NZ_JAKLTQ010000026.1"/>
</dbReference>
<dbReference type="Pfam" id="PF00883">
    <property type="entry name" value="Peptidase_M17"/>
    <property type="match status" value="1"/>
</dbReference>
<dbReference type="SUPFAM" id="SSF53187">
    <property type="entry name" value="Zn-dependent exopeptidases"/>
    <property type="match status" value="1"/>
</dbReference>
<comment type="similarity">
    <text evidence="3 8">Belongs to the peptidase M17 family.</text>
</comment>
<keyword evidence="8" id="KW-0464">Manganese</keyword>
<dbReference type="PANTHER" id="PTHR11963:SF23">
    <property type="entry name" value="CYTOSOL AMINOPEPTIDASE"/>
    <property type="match status" value="1"/>
</dbReference>
<dbReference type="PROSITE" id="PS00631">
    <property type="entry name" value="CYTOSOL_AP"/>
    <property type="match status" value="1"/>
</dbReference>
<dbReference type="PRINTS" id="PR00481">
    <property type="entry name" value="LAMNOPPTDASE"/>
</dbReference>
<dbReference type="EC" id="3.4.11.10" evidence="8"/>
<organism evidence="10 11">
    <name type="scientific">Arthrobacter hankyongi</name>
    <dbReference type="NCBI Taxonomy" id="2904801"/>
    <lineage>
        <taxon>Bacteria</taxon>
        <taxon>Bacillati</taxon>
        <taxon>Actinomycetota</taxon>
        <taxon>Actinomycetes</taxon>
        <taxon>Micrococcales</taxon>
        <taxon>Micrococcaceae</taxon>
        <taxon>Arthrobacter</taxon>
    </lineage>
</organism>
<evidence type="ECO:0000313" key="11">
    <source>
        <dbReference type="Proteomes" id="UP001165368"/>
    </source>
</evidence>
<sequence length="539" mass="54760">MSVHAAVPGKQRTEQALEDALEARTPTRLSAVPALPKGMSLADGAQQVAAVVVPVAAVPDEGSGPSTPQPRRGAAEAAVSFEVDVAAWADVTSFAAKAGDLLTVAAPSRRTGTGGGGLPQRLILLGVGDESAAALRTAGAALAKATAGLELLRSSVVDGLAEPLQAAFVEGFLLGGYRPPRAGLASGPKPMASVLELTGAAAEVLRRAAATAKAVWLARDLANMPSNLKNPAWLASQAQRLAAGHGLQLKVRDEQDLAREGFGGTLAVGQGSASPPRLLELSYTPTGPAGSGSHIVLVGKGITFDTGGLSLKPREAMVPMKTDMAGAGVVLAVLSAAAELGLPHRITGLLPLAENAIGASSYRPGDVVTVYGGTTVEIGNTDAEGRMVLSDALAYAVAGLAPDVLVDIATLTGAASRGLGRRHAALYSNRQELVSAFEAAADGSGERVWHMPLAEVQEEYGFALESSVADISHIASAASKVGGGSITAALFLSQFVADTPWVHLDIAGPARADKDEAEVTKGATGYGTRLLLEFLRSLA</sequence>
<evidence type="ECO:0000313" key="10">
    <source>
        <dbReference type="EMBL" id="MCG2624490.1"/>
    </source>
</evidence>
<comment type="subcellular location">
    <subcellularLocation>
        <location evidence="8">Cytoplasm</location>
    </subcellularLocation>
</comment>
<dbReference type="Proteomes" id="UP001165368">
    <property type="component" value="Unassembled WGS sequence"/>
</dbReference>
<dbReference type="HAMAP" id="MF_00181">
    <property type="entry name" value="Cytosol_peptidase_M17"/>
    <property type="match status" value="1"/>
</dbReference>
<dbReference type="CDD" id="cd00433">
    <property type="entry name" value="Peptidase_M17"/>
    <property type="match status" value="1"/>
</dbReference>
<feature type="active site" evidence="8">
    <location>
        <position position="312"/>
    </location>
</feature>
<comment type="function">
    <text evidence="7 8">Presumably involved in the processing and regular turnover of intracellular proteins. Catalyzes the removal of unsubstituted N-terminal amino acids from various peptides.</text>
</comment>
<comment type="catalytic activity">
    <reaction evidence="2 8">
        <text>Release of an N-terminal amino acid, preferentially leucine, but not glutamic or aspartic acids.</text>
        <dbReference type="EC" id="3.4.11.10"/>
    </reaction>
</comment>
<accession>A0ABS9LCU6</accession>
<evidence type="ECO:0000256" key="7">
    <source>
        <dbReference type="ARBA" id="ARBA00049972"/>
    </source>
</evidence>
<dbReference type="Gene3D" id="3.40.220.10">
    <property type="entry name" value="Leucine Aminopeptidase, subunit E, domain 1"/>
    <property type="match status" value="1"/>
</dbReference>
<dbReference type="GO" id="GO:0004177">
    <property type="term" value="F:aminopeptidase activity"/>
    <property type="evidence" value="ECO:0007669"/>
    <property type="project" value="UniProtKB-KW"/>
</dbReference>
<keyword evidence="8" id="KW-0479">Metal-binding</keyword>
<keyword evidence="4 8" id="KW-0031">Aminopeptidase</keyword>
<comment type="cofactor">
    <cofactor evidence="8">
        <name>Mn(2+)</name>
        <dbReference type="ChEBI" id="CHEBI:29035"/>
    </cofactor>
    <text evidence="8">Binds 2 manganese ions per subunit.</text>
</comment>
<feature type="binding site" evidence="8">
    <location>
        <position position="384"/>
    </location>
    <ligand>
        <name>Mn(2+)</name>
        <dbReference type="ChEBI" id="CHEBI:29035"/>
        <label>1</label>
    </ligand>
</feature>
<keyword evidence="11" id="KW-1185">Reference proteome</keyword>
<feature type="binding site" evidence="8">
    <location>
        <position position="300"/>
    </location>
    <ligand>
        <name>Mn(2+)</name>
        <dbReference type="ChEBI" id="CHEBI:29035"/>
        <label>2</label>
    </ligand>
</feature>
<keyword evidence="5 8" id="KW-0645">Protease</keyword>
<feature type="domain" description="Cytosol aminopeptidase" evidence="9">
    <location>
        <begin position="380"/>
        <end position="387"/>
    </location>
</feature>
<comment type="caution">
    <text evidence="10">The sequence shown here is derived from an EMBL/GenBank/DDBJ whole genome shotgun (WGS) entry which is preliminary data.</text>
</comment>
<evidence type="ECO:0000256" key="2">
    <source>
        <dbReference type="ARBA" id="ARBA00000967"/>
    </source>
</evidence>